<dbReference type="OrthoDB" id="1799551at2"/>
<dbReference type="EMBL" id="MLBF01000059">
    <property type="protein sequence ID" value="OLN27318.1"/>
    <property type="molecule type" value="Genomic_DNA"/>
</dbReference>
<sequence>MELMVHEQIEELRMQMQKIASDKDLTDPKVVRVSEKLDILINEFYLSQEKINRRSRRAG</sequence>
<dbReference type="AlphaFoldDB" id="A0A1Q8QJ63"/>
<gene>
    <name evidence="1" type="ORF">DSOL_4589</name>
</gene>
<evidence type="ECO:0000313" key="1">
    <source>
        <dbReference type="EMBL" id="OLN27318.1"/>
    </source>
</evidence>
<dbReference type="Pfam" id="PF09388">
    <property type="entry name" value="SpoOE-like"/>
    <property type="match status" value="1"/>
</dbReference>
<organism evidence="1 2">
    <name type="scientific">Desulfosporosinus metallidurans</name>
    <dbReference type="NCBI Taxonomy" id="1888891"/>
    <lineage>
        <taxon>Bacteria</taxon>
        <taxon>Bacillati</taxon>
        <taxon>Bacillota</taxon>
        <taxon>Clostridia</taxon>
        <taxon>Eubacteriales</taxon>
        <taxon>Desulfitobacteriaceae</taxon>
        <taxon>Desulfosporosinus</taxon>
    </lineage>
</organism>
<dbReference type="Gene3D" id="4.10.280.10">
    <property type="entry name" value="Helix-loop-helix DNA-binding domain"/>
    <property type="match status" value="1"/>
</dbReference>
<dbReference type="GO" id="GO:0046983">
    <property type="term" value="F:protein dimerization activity"/>
    <property type="evidence" value="ECO:0007669"/>
    <property type="project" value="InterPro"/>
</dbReference>
<accession>A0A1Q8QJ63</accession>
<dbReference type="GO" id="GO:0043937">
    <property type="term" value="P:regulation of sporulation"/>
    <property type="evidence" value="ECO:0007669"/>
    <property type="project" value="InterPro"/>
</dbReference>
<dbReference type="SUPFAM" id="SSF140500">
    <property type="entry name" value="BAS1536-like"/>
    <property type="match status" value="1"/>
</dbReference>
<dbReference type="InterPro" id="IPR036638">
    <property type="entry name" value="HLH_DNA-bd_sf"/>
</dbReference>
<dbReference type="RefSeq" id="WP_075366916.1">
    <property type="nucleotide sequence ID" value="NZ_MLBF01000059.1"/>
</dbReference>
<keyword evidence="2" id="KW-1185">Reference proteome</keyword>
<proteinExistence type="predicted"/>
<dbReference type="Proteomes" id="UP000186102">
    <property type="component" value="Unassembled WGS sequence"/>
</dbReference>
<evidence type="ECO:0000313" key="2">
    <source>
        <dbReference type="Proteomes" id="UP000186102"/>
    </source>
</evidence>
<evidence type="ECO:0008006" key="3">
    <source>
        <dbReference type="Google" id="ProtNLM"/>
    </source>
</evidence>
<dbReference type="InterPro" id="IPR018540">
    <property type="entry name" value="Spo0E-like"/>
</dbReference>
<comment type="caution">
    <text evidence="1">The sequence shown here is derived from an EMBL/GenBank/DDBJ whole genome shotgun (WGS) entry which is preliminary data.</text>
</comment>
<reference evidence="1 2" key="1">
    <citation type="submission" date="2016-09" db="EMBL/GenBank/DDBJ databases">
        <title>Complete genome of Desulfosporosinus sp. OL.</title>
        <authorList>
            <person name="Mardanov A."/>
            <person name="Beletsky A."/>
            <person name="Panova A."/>
            <person name="Karnachuk O."/>
            <person name="Ravin N."/>
        </authorList>
    </citation>
    <scope>NUCLEOTIDE SEQUENCE [LARGE SCALE GENOMIC DNA]</scope>
    <source>
        <strain evidence="1 2">OL</strain>
    </source>
</reference>
<dbReference type="InterPro" id="IPR037208">
    <property type="entry name" value="Spo0E-like_sf"/>
</dbReference>
<protein>
    <recommendedName>
        <fullName evidence="3">Spo0E like sporulation regulatory protein</fullName>
    </recommendedName>
</protein>
<name>A0A1Q8QJ63_9FIRM</name>